<name>A0ABW2Z3Q9_9FLAO</name>
<accession>A0ABW2Z3Q9</accession>
<comment type="caution">
    <text evidence="8">The sequence shown here is derived from an EMBL/GenBank/DDBJ whole genome shotgun (WGS) entry which is preliminary data.</text>
</comment>
<dbReference type="Pfam" id="PF07715">
    <property type="entry name" value="Plug"/>
    <property type="match status" value="1"/>
</dbReference>
<dbReference type="SUPFAM" id="SSF49464">
    <property type="entry name" value="Carboxypeptidase regulatory domain-like"/>
    <property type="match status" value="1"/>
</dbReference>
<keyword evidence="2 4" id="KW-0472">Membrane</keyword>
<dbReference type="Proteomes" id="UP001597032">
    <property type="component" value="Unassembled WGS sequence"/>
</dbReference>
<dbReference type="PANTHER" id="PTHR40980:SF5">
    <property type="entry name" value="TONB-DEPENDENT RECEPTOR"/>
    <property type="match status" value="1"/>
</dbReference>
<reference evidence="9" key="1">
    <citation type="journal article" date="2019" name="Int. J. Syst. Evol. Microbiol.">
        <title>The Global Catalogue of Microorganisms (GCM) 10K type strain sequencing project: providing services to taxonomists for standard genome sequencing and annotation.</title>
        <authorList>
            <consortium name="The Broad Institute Genomics Platform"/>
            <consortium name="The Broad Institute Genome Sequencing Center for Infectious Disease"/>
            <person name="Wu L."/>
            <person name="Ma J."/>
        </authorList>
    </citation>
    <scope>NUCLEOTIDE SEQUENCE [LARGE SCALE GENOMIC DNA]</scope>
    <source>
        <strain evidence="9">CCUG 60022</strain>
    </source>
</reference>
<organism evidence="8 9">
    <name type="scientific">Lutibacter aestuarii</name>
    <dbReference type="NCBI Taxonomy" id="861111"/>
    <lineage>
        <taxon>Bacteria</taxon>
        <taxon>Pseudomonadati</taxon>
        <taxon>Bacteroidota</taxon>
        <taxon>Flavobacteriia</taxon>
        <taxon>Flavobacteriales</taxon>
        <taxon>Flavobacteriaceae</taxon>
        <taxon>Lutibacter</taxon>
    </lineage>
</organism>
<dbReference type="Pfam" id="PF13715">
    <property type="entry name" value="CarbopepD_reg_2"/>
    <property type="match status" value="1"/>
</dbReference>
<feature type="compositionally biased region" description="Polar residues" evidence="5">
    <location>
        <begin position="455"/>
        <end position="467"/>
    </location>
</feature>
<keyword evidence="4" id="KW-0798">TonB box</keyword>
<evidence type="ECO:0000256" key="1">
    <source>
        <dbReference type="ARBA" id="ARBA00004442"/>
    </source>
</evidence>
<comment type="similarity">
    <text evidence="4">Belongs to the TonB-dependent receptor family.</text>
</comment>
<dbReference type="Gene3D" id="2.40.170.20">
    <property type="entry name" value="TonB-dependent receptor, beta-barrel domain"/>
    <property type="match status" value="1"/>
</dbReference>
<evidence type="ECO:0000256" key="3">
    <source>
        <dbReference type="ARBA" id="ARBA00023237"/>
    </source>
</evidence>
<dbReference type="RefSeq" id="WP_386781617.1">
    <property type="nucleotide sequence ID" value="NZ_JBHTIC010000006.1"/>
</dbReference>
<evidence type="ECO:0000256" key="5">
    <source>
        <dbReference type="SAM" id="MobiDB-lite"/>
    </source>
</evidence>
<dbReference type="SUPFAM" id="SSF56935">
    <property type="entry name" value="Porins"/>
    <property type="match status" value="1"/>
</dbReference>
<sequence length="939" mass="104264">MKKILTVIFLLLTITIIGQTKGTISGTVYDKEVNNEPLPFANVFIKGTSIGTTTEFEGTYTFQAEPGTYTLVFSFIGYKTVEVPNVIVKSGETVIINQILSASEGVSLSEIQITATTNKESESALLTEQKKAVAIEQKIGAQELSRKGVSDVATALTKTTGISKQEGSGGVFVRGLGDRYNVTTLNGLPLPSNNPSKKNIDLDIFSTDIVEYISIDKTYNTKNYGDFAGANVNIASKNYKGNGFLEIGIGTGANIEVISQNNFYLNDGPNFSGFYNKNHPKFPLSNYNFTTSWNREKVNSPINISASLKGGDSYTFGEDSKISFFTVASFDNGYKFREGISKGSTSPYGLTAKEFDFTSYEYNTNSTVMGNIAFSNQGTTLKYNTLFINTSSQKQQEYDGIIDVFDYASNGGGLIQRSTFEKTALFVNQLLGNHKIKERFEADWGISYNTVKNDVPNRRQTTLSPDNPNEPEGPKSFKNVLSTSDNHRFYHELTEDELAANISGTYKFDENEEEEFNGKVTVGYSGKIKNINFEAIQFNFDILINNNGTPINQPTIEDVYNLDAYFNQENFNAGLFKINTFRGGANVPIALDPQTYEGNQDIHAAFVSFEYSFSPKLIVVAGVRAEEITQFIKWSTALDPEGGESEFNTTEILPMLSLKYKLNDKQNLKFAASKTYTLPQFKERAPFLYDEITQTSFGNPTLYASKDYNADFKWELFPKSNEIISLGAFGKYIQDPINEFTVNSASNDVSYVNSGDYAVAYGVELEYRKGVFESEIEKGDDFLKSTLSIGFNASYMNTNQKLDDEKVLKETTEAGFPLSTFFTNDEDKLTGASDLLLNADISFFKEYAADKNLLSTLTFNYFSDRVYALGTQGKGNLVEKGVGSLDFITKYQMNKNLTIGITAKNILNPTIKRFQETQDVTVSSYKAGISTKLSISYNF</sequence>
<evidence type="ECO:0000259" key="6">
    <source>
        <dbReference type="Pfam" id="PF00593"/>
    </source>
</evidence>
<evidence type="ECO:0000313" key="9">
    <source>
        <dbReference type="Proteomes" id="UP001597032"/>
    </source>
</evidence>
<dbReference type="Gene3D" id="2.60.40.1120">
    <property type="entry name" value="Carboxypeptidase-like, regulatory domain"/>
    <property type="match status" value="1"/>
</dbReference>
<dbReference type="PANTHER" id="PTHR40980">
    <property type="entry name" value="PLUG DOMAIN-CONTAINING PROTEIN"/>
    <property type="match status" value="1"/>
</dbReference>
<dbReference type="InterPro" id="IPR036942">
    <property type="entry name" value="Beta-barrel_TonB_sf"/>
</dbReference>
<dbReference type="InterPro" id="IPR008969">
    <property type="entry name" value="CarboxyPept-like_regulatory"/>
</dbReference>
<feature type="domain" description="TonB-dependent receptor-like beta-barrel" evidence="6">
    <location>
        <begin position="444"/>
        <end position="906"/>
    </location>
</feature>
<proteinExistence type="inferred from homology"/>
<keyword evidence="8" id="KW-0675">Receptor</keyword>
<dbReference type="InterPro" id="IPR012910">
    <property type="entry name" value="Plug_dom"/>
</dbReference>
<protein>
    <submittedName>
        <fullName evidence="8">TonB-dependent receptor domain-containing protein</fullName>
    </submittedName>
</protein>
<evidence type="ECO:0000313" key="8">
    <source>
        <dbReference type="EMBL" id="MFD0761476.1"/>
    </source>
</evidence>
<gene>
    <name evidence="8" type="ORF">ACFQZW_05230</name>
</gene>
<keyword evidence="9" id="KW-1185">Reference proteome</keyword>
<dbReference type="InterPro" id="IPR000531">
    <property type="entry name" value="Beta-barrel_TonB"/>
</dbReference>
<dbReference type="EMBL" id="JBHTIC010000006">
    <property type="protein sequence ID" value="MFD0761476.1"/>
    <property type="molecule type" value="Genomic_DNA"/>
</dbReference>
<evidence type="ECO:0000256" key="2">
    <source>
        <dbReference type="ARBA" id="ARBA00023136"/>
    </source>
</evidence>
<keyword evidence="3" id="KW-0998">Cell outer membrane</keyword>
<evidence type="ECO:0000259" key="7">
    <source>
        <dbReference type="Pfam" id="PF07715"/>
    </source>
</evidence>
<dbReference type="Gene3D" id="2.170.130.10">
    <property type="entry name" value="TonB-dependent receptor, plug domain"/>
    <property type="match status" value="1"/>
</dbReference>
<evidence type="ECO:0000256" key="4">
    <source>
        <dbReference type="RuleBase" id="RU003357"/>
    </source>
</evidence>
<dbReference type="InterPro" id="IPR037066">
    <property type="entry name" value="Plug_dom_sf"/>
</dbReference>
<feature type="region of interest" description="Disordered" evidence="5">
    <location>
        <begin position="455"/>
        <end position="475"/>
    </location>
</feature>
<dbReference type="Pfam" id="PF00593">
    <property type="entry name" value="TonB_dep_Rec_b-barrel"/>
    <property type="match status" value="1"/>
</dbReference>
<comment type="subcellular location">
    <subcellularLocation>
        <location evidence="1 4">Cell outer membrane</location>
    </subcellularLocation>
</comment>
<feature type="domain" description="TonB-dependent receptor plug" evidence="7">
    <location>
        <begin position="133"/>
        <end position="229"/>
    </location>
</feature>